<gene>
    <name evidence="1" type="ORF">AVDCRST_MAG19-4047</name>
</gene>
<protein>
    <submittedName>
        <fullName evidence="1">Uncharacterized protein</fullName>
    </submittedName>
</protein>
<sequence length="41" mass="4846">MRPRARLRILACDVHSGLLLRPAPVPAEKDERPEQRRRNRD</sequence>
<dbReference type="EMBL" id="CADCWL010000221">
    <property type="protein sequence ID" value="CAA9581006.1"/>
    <property type="molecule type" value="Genomic_DNA"/>
</dbReference>
<name>A0A6J4VNA5_9BACT</name>
<reference evidence="1" key="1">
    <citation type="submission" date="2020-02" db="EMBL/GenBank/DDBJ databases">
        <authorList>
            <person name="Meier V. D."/>
        </authorList>
    </citation>
    <scope>NUCLEOTIDE SEQUENCE</scope>
    <source>
        <strain evidence="1">AVDCRST_MAG19</strain>
    </source>
</reference>
<organism evidence="1">
    <name type="scientific">uncultured Thermomicrobiales bacterium</name>
    <dbReference type="NCBI Taxonomy" id="1645740"/>
    <lineage>
        <taxon>Bacteria</taxon>
        <taxon>Pseudomonadati</taxon>
        <taxon>Thermomicrobiota</taxon>
        <taxon>Thermomicrobia</taxon>
        <taxon>Thermomicrobiales</taxon>
        <taxon>environmental samples</taxon>
    </lineage>
</organism>
<accession>A0A6J4VNA5</accession>
<evidence type="ECO:0000313" key="1">
    <source>
        <dbReference type="EMBL" id="CAA9581006.1"/>
    </source>
</evidence>
<dbReference type="AlphaFoldDB" id="A0A6J4VNA5"/>
<proteinExistence type="predicted"/>